<evidence type="ECO:0000256" key="3">
    <source>
        <dbReference type="ARBA" id="ARBA00023125"/>
    </source>
</evidence>
<evidence type="ECO:0000259" key="6">
    <source>
        <dbReference type="PROSITE" id="PS50977"/>
    </source>
</evidence>
<keyword evidence="3 5" id="KW-0238">DNA-binding</keyword>
<keyword evidence="2" id="KW-0805">Transcription regulation</keyword>
<evidence type="ECO:0000313" key="8">
    <source>
        <dbReference type="Proteomes" id="UP001229244"/>
    </source>
</evidence>
<evidence type="ECO:0000256" key="2">
    <source>
        <dbReference type="ARBA" id="ARBA00023015"/>
    </source>
</evidence>
<dbReference type="InterPro" id="IPR036271">
    <property type="entry name" value="Tet_transcr_reg_TetR-rel_C_sf"/>
</dbReference>
<dbReference type="PRINTS" id="PR00455">
    <property type="entry name" value="HTHTETR"/>
</dbReference>
<dbReference type="InterPro" id="IPR050109">
    <property type="entry name" value="HTH-type_TetR-like_transc_reg"/>
</dbReference>
<dbReference type="InterPro" id="IPR001647">
    <property type="entry name" value="HTH_TetR"/>
</dbReference>
<dbReference type="PANTHER" id="PTHR30055:SF175">
    <property type="entry name" value="HTH-TYPE TRANSCRIPTIONAL REPRESSOR KSTR2"/>
    <property type="match status" value="1"/>
</dbReference>
<dbReference type="PROSITE" id="PS50977">
    <property type="entry name" value="HTH_TETR_2"/>
    <property type="match status" value="1"/>
</dbReference>
<dbReference type="Proteomes" id="UP001229244">
    <property type="component" value="Unassembled WGS sequence"/>
</dbReference>
<evidence type="ECO:0000256" key="5">
    <source>
        <dbReference type="PROSITE-ProRule" id="PRU00335"/>
    </source>
</evidence>
<dbReference type="PANTHER" id="PTHR30055">
    <property type="entry name" value="HTH-TYPE TRANSCRIPTIONAL REGULATOR RUTR"/>
    <property type="match status" value="1"/>
</dbReference>
<comment type="caution">
    <text evidence="7">The sequence shown here is derived from an EMBL/GenBank/DDBJ whole genome shotgun (WGS) entry which is preliminary data.</text>
</comment>
<dbReference type="SUPFAM" id="SSF46689">
    <property type="entry name" value="Homeodomain-like"/>
    <property type="match status" value="1"/>
</dbReference>
<dbReference type="Gene3D" id="1.10.357.10">
    <property type="entry name" value="Tetracycline Repressor, domain 2"/>
    <property type="match status" value="1"/>
</dbReference>
<dbReference type="GO" id="GO:0000976">
    <property type="term" value="F:transcription cis-regulatory region binding"/>
    <property type="evidence" value="ECO:0007669"/>
    <property type="project" value="TreeGrafter"/>
</dbReference>
<keyword evidence="1" id="KW-0678">Repressor</keyword>
<evidence type="ECO:0000313" key="7">
    <source>
        <dbReference type="EMBL" id="MDQ0314483.1"/>
    </source>
</evidence>
<gene>
    <name evidence="7" type="ORF">J2S73_000920</name>
</gene>
<dbReference type="RefSeq" id="WP_306884260.1">
    <property type="nucleotide sequence ID" value="NZ_JAUSUL010000001.1"/>
</dbReference>
<dbReference type="EMBL" id="JAUSUL010000001">
    <property type="protein sequence ID" value="MDQ0314483.1"/>
    <property type="molecule type" value="Genomic_DNA"/>
</dbReference>
<dbReference type="AlphaFoldDB" id="A0AAE3VLY2"/>
<dbReference type="InterPro" id="IPR041490">
    <property type="entry name" value="KstR2_TetR_C"/>
</dbReference>
<feature type="DNA-binding region" description="H-T-H motif" evidence="5">
    <location>
        <begin position="40"/>
        <end position="59"/>
    </location>
</feature>
<evidence type="ECO:0000256" key="1">
    <source>
        <dbReference type="ARBA" id="ARBA00022491"/>
    </source>
</evidence>
<reference evidence="7" key="1">
    <citation type="submission" date="2023-07" db="EMBL/GenBank/DDBJ databases">
        <title>Genomic Encyclopedia of Type Strains, Phase IV (KMG-IV): sequencing the most valuable type-strain genomes for metagenomic binning, comparative biology and taxonomic classification.</title>
        <authorList>
            <person name="Goeker M."/>
        </authorList>
    </citation>
    <scope>NUCLEOTIDE SEQUENCE</scope>
    <source>
        <strain evidence="7">DSM 21202</strain>
    </source>
</reference>
<evidence type="ECO:0000256" key="4">
    <source>
        <dbReference type="ARBA" id="ARBA00023163"/>
    </source>
</evidence>
<accession>A0AAE3VLY2</accession>
<keyword evidence="8" id="KW-1185">Reference proteome</keyword>
<dbReference type="SUPFAM" id="SSF48498">
    <property type="entry name" value="Tetracyclin repressor-like, C-terminal domain"/>
    <property type="match status" value="1"/>
</dbReference>
<dbReference type="Pfam" id="PF17932">
    <property type="entry name" value="TetR_C_24"/>
    <property type="match status" value="1"/>
</dbReference>
<dbReference type="GO" id="GO:0003700">
    <property type="term" value="F:DNA-binding transcription factor activity"/>
    <property type="evidence" value="ECO:0007669"/>
    <property type="project" value="TreeGrafter"/>
</dbReference>
<feature type="domain" description="HTH tetR-type" evidence="6">
    <location>
        <begin position="17"/>
        <end position="77"/>
    </location>
</feature>
<organism evidence="7 8">
    <name type="scientific">Amorphus orientalis</name>
    <dbReference type="NCBI Taxonomy" id="649198"/>
    <lineage>
        <taxon>Bacteria</taxon>
        <taxon>Pseudomonadati</taxon>
        <taxon>Pseudomonadota</taxon>
        <taxon>Alphaproteobacteria</taxon>
        <taxon>Hyphomicrobiales</taxon>
        <taxon>Amorphaceae</taxon>
        <taxon>Amorphus</taxon>
    </lineage>
</organism>
<protein>
    <submittedName>
        <fullName evidence="7">AcrR family transcriptional regulator</fullName>
    </submittedName>
</protein>
<dbReference type="Gene3D" id="1.10.10.60">
    <property type="entry name" value="Homeodomain-like"/>
    <property type="match status" value="1"/>
</dbReference>
<keyword evidence="4" id="KW-0804">Transcription</keyword>
<dbReference type="Pfam" id="PF00440">
    <property type="entry name" value="TetR_N"/>
    <property type="match status" value="1"/>
</dbReference>
<name>A0AAE3VLY2_9HYPH</name>
<proteinExistence type="predicted"/>
<dbReference type="InterPro" id="IPR009057">
    <property type="entry name" value="Homeodomain-like_sf"/>
</dbReference>
<sequence length="207" mass="23535">MSNVSTVRKPRASRRNSPRRELIVRRAAELFEEQGVAHTSIEEIAAECGVTRESIYYYFSDKVDILIEIIKPESISLDSGLQRILGLDISVREKLVLAVENHLHRFNPNYTDMVVAVRRMRRAKQDARLVEMLNIWRHYQRNWVSLIQEGQKTGEIPGSFDAKVVAYAILGMCNSPSTWYRPSASLTIGDLSNILVAIATNGIFTEK</sequence>